<feature type="transmembrane region" description="Helical" evidence="1">
    <location>
        <begin position="47"/>
        <end position="64"/>
    </location>
</feature>
<sequence length="114" mass="12035">MVALRAFLLLWLSLMVAYTVMVVAGHGLDFLSPFSAAVARFGWEGQFSLDLAGFLILTAIWIAWRHGMSAIGVPIAVLMVSAGMIGVSLYLLLASVAARGDVKVLLLGAQTKGA</sequence>
<evidence type="ECO:0000256" key="1">
    <source>
        <dbReference type="SAM" id="Phobius"/>
    </source>
</evidence>
<comment type="caution">
    <text evidence="2">The sequence shown here is derived from an EMBL/GenBank/DDBJ whole genome shotgun (WGS) entry which is preliminary data.</text>
</comment>
<feature type="transmembrane region" description="Helical" evidence="1">
    <location>
        <begin position="7"/>
        <end position="27"/>
    </location>
</feature>
<keyword evidence="1" id="KW-0812">Transmembrane</keyword>
<keyword evidence="3" id="KW-1185">Reference proteome</keyword>
<feature type="transmembrane region" description="Helical" evidence="1">
    <location>
        <begin position="76"/>
        <end position="98"/>
    </location>
</feature>
<evidence type="ECO:0008006" key="4">
    <source>
        <dbReference type="Google" id="ProtNLM"/>
    </source>
</evidence>
<proteinExistence type="predicted"/>
<gene>
    <name evidence="2" type="ORF">I2488_15155</name>
</gene>
<keyword evidence="1" id="KW-1133">Transmembrane helix</keyword>
<protein>
    <recommendedName>
        <fullName evidence="4">DUF1475 domain-containing protein</fullName>
    </recommendedName>
</protein>
<dbReference type="Proteomes" id="UP000600799">
    <property type="component" value="Unassembled WGS sequence"/>
</dbReference>
<keyword evidence="1" id="KW-0472">Membrane</keyword>
<name>A0ABS0HJD1_9SPHN</name>
<organism evidence="2 3">
    <name type="scientific">Novosphingobium jiangmenense</name>
    <dbReference type="NCBI Taxonomy" id="2791981"/>
    <lineage>
        <taxon>Bacteria</taxon>
        <taxon>Pseudomonadati</taxon>
        <taxon>Pseudomonadota</taxon>
        <taxon>Alphaproteobacteria</taxon>
        <taxon>Sphingomonadales</taxon>
        <taxon>Sphingomonadaceae</taxon>
        <taxon>Novosphingobium</taxon>
    </lineage>
</organism>
<evidence type="ECO:0000313" key="2">
    <source>
        <dbReference type="EMBL" id="MBF9152344.1"/>
    </source>
</evidence>
<accession>A0ABS0HJD1</accession>
<reference evidence="2 3" key="1">
    <citation type="submission" date="2020-11" db="EMBL/GenBank/DDBJ databases">
        <title>The genome sequence of Novosphingobium sp. 1Y9A.</title>
        <authorList>
            <person name="Liu Y."/>
        </authorList>
    </citation>
    <scope>NUCLEOTIDE SEQUENCE [LARGE SCALE GENOMIC DNA]</scope>
    <source>
        <strain evidence="2 3">1Y9A</strain>
    </source>
</reference>
<evidence type="ECO:0000313" key="3">
    <source>
        <dbReference type="Proteomes" id="UP000600799"/>
    </source>
</evidence>
<dbReference type="RefSeq" id="WP_196276652.1">
    <property type="nucleotide sequence ID" value="NZ_JADQDC010000011.1"/>
</dbReference>
<dbReference type="EMBL" id="JADQDC010000011">
    <property type="protein sequence ID" value="MBF9152344.1"/>
    <property type="molecule type" value="Genomic_DNA"/>
</dbReference>